<gene>
    <name evidence="1" type="ORF">F3D71_02985</name>
</gene>
<sequence>MKKLSAYTVASNCTDLTDIRDGIAEIHEAMKACVESGKRIPSFYVSRLAKLETKKKKLEKRTQVHMTVTIRFFIDDDTFTMAVRHCLFFKLEPTRQNVMRAIRDAVLNNGRSILDFPEAWGEDLMDVSSFDVENAMKKLRPSFGL</sequence>
<comment type="caution">
    <text evidence="1">The sequence shown here is derived from an EMBL/GenBank/DDBJ whole genome shotgun (WGS) entry which is preliminary data.</text>
</comment>
<protein>
    <submittedName>
        <fullName evidence="1">Uncharacterized protein</fullName>
    </submittedName>
</protein>
<evidence type="ECO:0000313" key="2">
    <source>
        <dbReference type="Proteomes" id="UP000323717"/>
    </source>
</evidence>
<accession>A0A5M5C8Y6</accession>
<dbReference type="EMBL" id="VWLE01000019">
    <property type="protein sequence ID" value="KAA3954211.1"/>
    <property type="molecule type" value="Genomic_DNA"/>
</dbReference>
<organism evidence="1 2">
    <name type="scientific">Bacteroides ovatus</name>
    <dbReference type="NCBI Taxonomy" id="28116"/>
    <lineage>
        <taxon>Bacteria</taxon>
        <taxon>Pseudomonadati</taxon>
        <taxon>Bacteroidota</taxon>
        <taxon>Bacteroidia</taxon>
        <taxon>Bacteroidales</taxon>
        <taxon>Bacteroidaceae</taxon>
        <taxon>Bacteroides</taxon>
    </lineage>
</organism>
<reference evidence="1 2" key="1">
    <citation type="journal article" date="2019" name="Nat. Med.">
        <title>A library of human gut bacterial isolates paired with longitudinal multiomics data enables mechanistic microbiome research.</title>
        <authorList>
            <person name="Poyet M."/>
            <person name="Groussin M."/>
            <person name="Gibbons S.M."/>
            <person name="Avila-Pacheco J."/>
            <person name="Jiang X."/>
            <person name="Kearney S.M."/>
            <person name="Perrotta A.R."/>
            <person name="Berdy B."/>
            <person name="Zhao S."/>
            <person name="Lieberman T.D."/>
            <person name="Swanson P.K."/>
            <person name="Smith M."/>
            <person name="Roesemann S."/>
            <person name="Alexander J.E."/>
            <person name="Rich S.A."/>
            <person name="Livny J."/>
            <person name="Vlamakis H."/>
            <person name="Clish C."/>
            <person name="Bullock K."/>
            <person name="Deik A."/>
            <person name="Scott J."/>
            <person name="Pierce K.A."/>
            <person name="Xavier R.J."/>
            <person name="Alm E.J."/>
        </authorList>
    </citation>
    <scope>NUCLEOTIDE SEQUENCE [LARGE SCALE GENOMIC DNA]</scope>
    <source>
        <strain evidence="1 2">BIOML-A163</strain>
    </source>
</reference>
<dbReference type="Proteomes" id="UP000323717">
    <property type="component" value="Unassembled WGS sequence"/>
</dbReference>
<name>A0A5M5C8Y6_BACOV</name>
<proteinExistence type="predicted"/>
<dbReference type="AlphaFoldDB" id="A0A5M5C8Y6"/>
<evidence type="ECO:0000313" key="1">
    <source>
        <dbReference type="EMBL" id="KAA3954211.1"/>
    </source>
</evidence>